<accession>A0A245ZE85</accession>
<keyword evidence="3" id="KW-1185">Reference proteome</keyword>
<evidence type="ECO:0000313" key="2">
    <source>
        <dbReference type="EMBL" id="OWK28033.1"/>
    </source>
</evidence>
<evidence type="ECO:0000313" key="3">
    <source>
        <dbReference type="Proteomes" id="UP000197783"/>
    </source>
</evidence>
<comment type="caution">
    <text evidence="2">The sequence shown here is derived from an EMBL/GenBank/DDBJ whole genome shotgun (WGS) entry which is preliminary data.</text>
</comment>
<evidence type="ECO:0000256" key="1">
    <source>
        <dbReference type="SAM" id="SignalP"/>
    </source>
</evidence>
<keyword evidence="1" id="KW-0732">Signal</keyword>
<organism evidence="2 3">
    <name type="scientific">Sphingomonas mucosissima</name>
    <dbReference type="NCBI Taxonomy" id="370959"/>
    <lineage>
        <taxon>Bacteria</taxon>
        <taxon>Pseudomonadati</taxon>
        <taxon>Pseudomonadota</taxon>
        <taxon>Alphaproteobacteria</taxon>
        <taxon>Sphingomonadales</taxon>
        <taxon>Sphingomonadaceae</taxon>
        <taxon>Sphingomonas</taxon>
    </lineage>
</organism>
<reference evidence="2 3" key="1">
    <citation type="submission" date="2017-03" db="EMBL/GenBank/DDBJ databases">
        <title>Genome sequence of Sphingomonas mucosissima DSM 17494.</title>
        <authorList>
            <person name="Poehlein A."/>
            <person name="Wuebbeler J.H."/>
            <person name="Steinbuechel A."/>
            <person name="Daniel R."/>
        </authorList>
    </citation>
    <scope>NUCLEOTIDE SEQUENCE [LARGE SCALE GENOMIC DNA]</scope>
    <source>
        <strain evidence="2 3">DSM 17494</strain>
    </source>
</reference>
<dbReference type="PANTHER" id="PTHR38075">
    <property type="entry name" value="DUF4139 DOMAIN-CONTAINING PROTEIN"/>
    <property type="match status" value="1"/>
</dbReference>
<gene>
    <name evidence="2" type="ORF">SPMU_32780</name>
</gene>
<proteinExistence type="predicted"/>
<dbReference type="Proteomes" id="UP000197783">
    <property type="component" value="Unassembled WGS sequence"/>
</dbReference>
<feature type="signal peptide" evidence="1">
    <location>
        <begin position="1"/>
        <end position="19"/>
    </location>
</feature>
<feature type="chain" id="PRO_5012173480" evidence="1">
    <location>
        <begin position="20"/>
        <end position="211"/>
    </location>
</feature>
<name>A0A245ZE85_9SPHN</name>
<dbReference type="PANTHER" id="PTHR38075:SF1">
    <property type="entry name" value="DUF4139 DOMAIN-CONTAINING PROTEIN"/>
    <property type="match status" value="1"/>
</dbReference>
<sequence length="211" mass="22771">MLRWALLPLTLAAAAPALAEAQVEALGDLKLYRVPMRVNVAAQAQKQVAMLVQPAASFERVYLLDAAGAVLTGRTVRPTPFELRARNVETQGLGVPLPAGTVALFARRAGRELLAGEAPIDDLAVGEKISLPFGESPDVTWTRTLVAQSERGEQWRIDSNSARTTAVKAELTLPFGIKGTPAGAHRSERGWILPFDLPANEARSFTYFAEK</sequence>
<dbReference type="AlphaFoldDB" id="A0A245ZE85"/>
<dbReference type="EMBL" id="NBBJ01000007">
    <property type="protein sequence ID" value="OWK28033.1"/>
    <property type="molecule type" value="Genomic_DNA"/>
</dbReference>
<protein>
    <submittedName>
        <fullName evidence="2">Uncharacterized protein</fullName>
    </submittedName>
</protein>